<evidence type="ECO:0000313" key="1">
    <source>
        <dbReference type="EMBL" id="PNM64311.1"/>
    </source>
</evidence>
<dbReference type="InterPro" id="IPR056912">
    <property type="entry name" value="Phage_JBD30_tail_term-like"/>
</dbReference>
<dbReference type="OrthoDB" id="6263137at2"/>
<dbReference type="Proteomes" id="UP000053748">
    <property type="component" value="Unassembled WGS sequence"/>
</dbReference>
<sequence length="145" mass="15975">MNLLDATIELLKAPDKRAAPSPFKSVKKLMALSELEISSATMQTPAVFVIEMASDPRPDVRGTGAYLQSVTDTVGIVIIADARNGKHTDFEALRQAARARLFGQPPTPQHEPFWLGKGRLLSVSTGRASWLEHYVTEHTEDQLSY</sequence>
<protein>
    <submittedName>
        <fullName evidence="1">Uncharacterized protein</fullName>
    </submittedName>
</protein>
<evidence type="ECO:0000313" key="2">
    <source>
        <dbReference type="Proteomes" id="UP000053748"/>
    </source>
</evidence>
<proteinExistence type="predicted"/>
<name>A0A2J9VKK6_VIBMI</name>
<reference evidence="1" key="1">
    <citation type="submission" date="2017-12" db="EMBL/GenBank/DDBJ databases">
        <title>FDA dAtabase for Regulatory Grade micrObial Sequences (FDA-ARGOS): Supporting development and validation of Infectious Disease Dx tests.</title>
        <authorList>
            <person name="Hoffmann M."/>
            <person name="Allard M."/>
            <person name="Evans P."/>
            <person name="Brown E."/>
            <person name="Tallon L.J."/>
            <person name="Sadzewicz L."/>
            <person name="Sengamalay N."/>
            <person name="Ott S."/>
            <person name="Godinez A."/>
            <person name="Nagaraj S."/>
            <person name="Vavikolanu K."/>
            <person name="Aluvathingal J."/>
            <person name="Nadendla S."/>
            <person name="Hobson J."/>
            <person name="Sichtig H."/>
        </authorList>
    </citation>
    <scope>NUCLEOTIDE SEQUENCE [LARGE SCALE GENOMIC DNA]</scope>
    <source>
        <strain evidence="1">FDAARGOS_113</strain>
    </source>
</reference>
<dbReference type="EMBL" id="LOSJ02000001">
    <property type="protein sequence ID" value="PNM64311.1"/>
    <property type="molecule type" value="Genomic_DNA"/>
</dbReference>
<dbReference type="AlphaFoldDB" id="A0A2J9VKK6"/>
<dbReference type="Pfam" id="PF23840">
    <property type="entry name" value="Phage_tail_terminator"/>
    <property type="match status" value="1"/>
</dbReference>
<keyword evidence="2" id="KW-1185">Reference proteome</keyword>
<comment type="caution">
    <text evidence="1">The sequence shown here is derived from an EMBL/GenBank/DDBJ whole genome shotgun (WGS) entry which is preliminary data.</text>
</comment>
<accession>A0A2J9VKK6</accession>
<gene>
    <name evidence="1" type="ORF">AL544_005205</name>
</gene>
<dbReference type="RefSeq" id="WP_001050344.1">
    <property type="nucleotide sequence ID" value="NZ_CAWMSS010000002.1"/>
</dbReference>
<organism evidence="1 2">
    <name type="scientific">Vibrio mimicus</name>
    <dbReference type="NCBI Taxonomy" id="674"/>
    <lineage>
        <taxon>Bacteria</taxon>
        <taxon>Pseudomonadati</taxon>
        <taxon>Pseudomonadota</taxon>
        <taxon>Gammaproteobacteria</taxon>
        <taxon>Vibrionales</taxon>
        <taxon>Vibrionaceae</taxon>
        <taxon>Vibrio</taxon>
    </lineage>
</organism>